<dbReference type="Proteomes" id="UP000623172">
    <property type="component" value="Unassembled WGS sequence"/>
</dbReference>
<feature type="transmembrane region" description="Helical" evidence="7">
    <location>
        <begin position="162"/>
        <end position="179"/>
    </location>
</feature>
<keyword evidence="3 6" id="KW-0812">Transmembrane</keyword>
<dbReference type="PRINTS" id="PR01434">
    <property type="entry name" value="NADHDHGNASE5"/>
</dbReference>
<feature type="domain" description="NADH:quinone oxidoreductase/Mrp antiporter transmembrane" evidence="8">
    <location>
        <begin position="180"/>
        <end position="463"/>
    </location>
</feature>
<dbReference type="InterPro" id="IPR050616">
    <property type="entry name" value="CPA3_Na-H_Antiporter_A"/>
</dbReference>
<evidence type="ECO:0000256" key="4">
    <source>
        <dbReference type="ARBA" id="ARBA00022989"/>
    </source>
</evidence>
<dbReference type="InterPro" id="IPR001516">
    <property type="entry name" value="Proton_antipo_N"/>
</dbReference>
<feature type="transmembrane region" description="Helical" evidence="7">
    <location>
        <begin position="416"/>
        <end position="437"/>
    </location>
</feature>
<reference evidence="10" key="1">
    <citation type="submission" date="2020-08" db="EMBL/GenBank/DDBJ databases">
        <title>Genome public.</title>
        <authorList>
            <person name="Liu C."/>
            <person name="Sun Q."/>
        </authorList>
    </citation>
    <scope>NUCLEOTIDE SEQUENCE</scope>
    <source>
        <strain evidence="10">NSJ-53</strain>
    </source>
</reference>
<feature type="transmembrane region" description="Helical" evidence="7">
    <location>
        <begin position="185"/>
        <end position="204"/>
    </location>
</feature>
<keyword evidence="4 7" id="KW-1133">Transmembrane helix</keyword>
<evidence type="ECO:0000256" key="3">
    <source>
        <dbReference type="ARBA" id="ARBA00022692"/>
    </source>
</evidence>
<feature type="transmembrane region" description="Helical" evidence="7">
    <location>
        <begin position="372"/>
        <end position="395"/>
    </location>
</feature>
<feature type="transmembrane region" description="Helical" evidence="7">
    <location>
        <begin position="540"/>
        <end position="561"/>
    </location>
</feature>
<dbReference type="RefSeq" id="WP_249316059.1">
    <property type="nucleotide sequence ID" value="NZ_JACRSR010000002.1"/>
</dbReference>
<comment type="subcellular location">
    <subcellularLocation>
        <location evidence="1">Endomembrane system</location>
        <topology evidence="1">Multi-pass membrane protein</topology>
    </subcellularLocation>
    <subcellularLocation>
        <location evidence="6">Membrane</location>
        <topology evidence="6">Multi-pass membrane protein</topology>
    </subcellularLocation>
</comment>
<dbReference type="GO" id="GO:0012505">
    <property type="term" value="C:endomembrane system"/>
    <property type="evidence" value="ECO:0007669"/>
    <property type="project" value="UniProtKB-SubCell"/>
</dbReference>
<evidence type="ECO:0000313" key="11">
    <source>
        <dbReference type="Proteomes" id="UP000623172"/>
    </source>
</evidence>
<evidence type="ECO:0000313" key="10">
    <source>
        <dbReference type="EMBL" id="MBC8531470.1"/>
    </source>
</evidence>
<accession>A0A926HQ81</accession>
<organism evidence="10 11">
    <name type="scientific">Gehongia tenuis</name>
    <dbReference type="NCBI Taxonomy" id="2763655"/>
    <lineage>
        <taxon>Bacteria</taxon>
        <taxon>Bacillati</taxon>
        <taxon>Bacillota</taxon>
        <taxon>Clostridia</taxon>
        <taxon>Christensenellales</taxon>
        <taxon>Christensenellaceae</taxon>
        <taxon>Gehongia</taxon>
    </lineage>
</organism>
<keyword evidence="5 7" id="KW-0472">Membrane</keyword>
<evidence type="ECO:0000259" key="8">
    <source>
        <dbReference type="Pfam" id="PF00361"/>
    </source>
</evidence>
<feature type="transmembrane region" description="Helical" evidence="7">
    <location>
        <begin position="6"/>
        <end position="22"/>
    </location>
</feature>
<dbReference type="PANTHER" id="PTHR43373">
    <property type="entry name" value="NA(+)/H(+) ANTIPORTER SUBUNIT"/>
    <property type="match status" value="1"/>
</dbReference>
<feature type="transmembrane region" description="Helical" evidence="7">
    <location>
        <begin position="216"/>
        <end position="238"/>
    </location>
</feature>
<dbReference type="Pfam" id="PF00662">
    <property type="entry name" value="Proton_antipo_N"/>
    <property type="match status" value="1"/>
</dbReference>
<evidence type="ECO:0000256" key="1">
    <source>
        <dbReference type="ARBA" id="ARBA00004127"/>
    </source>
</evidence>
<evidence type="ECO:0000256" key="6">
    <source>
        <dbReference type="RuleBase" id="RU000320"/>
    </source>
</evidence>
<proteinExistence type="inferred from homology"/>
<protein>
    <submittedName>
        <fullName evidence="10">NADH-quinone oxidoreductase subunit L</fullName>
    </submittedName>
</protein>
<name>A0A926HQ81_9FIRM</name>
<dbReference type="GO" id="GO:0016020">
    <property type="term" value="C:membrane"/>
    <property type="evidence" value="ECO:0007669"/>
    <property type="project" value="UniProtKB-SubCell"/>
</dbReference>
<dbReference type="InterPro" id="IPR001750">
    <property type="entry name" value="ND/Mrp_TM"/>
</dbReference>
<feature type="transmembrane region" description="Helical" evidence="7">
    <location>
        <begin position="318"/>
        <end position="340"/>
    </location>
</feature>
<feature type="transmembrane region" description="Helical" evidence="7">
    <location>
        <begin position="122"/>
        <end position="142"/>
    </location>
</feature>
<evidence type="ECO:0000256" key="2">
    <source>
        <dbReference type="ARBA" id="ARBA00008483"/>
    </source>
</evidence>
<dbReference type="Pfam" id="PF00361">
    <property type="entry name" value="Proton_antipo_M"/>
    <property type="match status" value="1"/>
</dbReference>
<feature type="transmembrane region" description="Helical" evidence="7">
    <location>
        <begin position="449"/>
        <end position="469"/>
    </location>
</feature>
<feature type="transmembrane region" description="Helical" evidence="7">
    <location>
        <begin position="90"/>
        <end position="110"/>
    </location>
</feature>
<sequence length="635" mass="69841">MYVIAFLILFPFAAALLLRFIRSDTARKYIVFSCAGIIVAASIFFVVENEKFGNYIPTIFDFHTINMAMVAIEIILMAVIVYLSFKHKKYYVALLSLVQTAAMVWLDLAHPAHVASELYTDHLTSIMCLIIGVVGTLVCVYATSYMRDYHKHHPEYKDRSPYFFSILFVFLGAMFGLVFSSSLSWIYFFWEITSICSFLLIGYTRTKEAVTNAFRALWMNLLGGLAFAAAIIYTTLAFGITDLQPLIHEAMHTPALIIPVVLLAFAALTKSAQFPFTKWLLGAMVAPTPTSALLHSATMVKAGVYLLLRLSPAMTGNLAGSMVATIGGFTFLAASLLAISQSDGKKVLAYSTVANLGLVAACAGVGMHEGVWAGTLLMIFHAVSKSLMFLSVGAVESNMGSRNIEDMHGLIVKLPRLAFTMIIGIAGMFLAPFGMLISKWAALKAFVDSASILLIVFLVFGSAATLFYWTKWLGKLVSVIHNSERLPNTVNRSEWFSLITLAIIMIILCFTFPLISEAWINPLLFNMFNQPLPTIISEGNVHIMTIMLGAIVILPIAIRLLTFGKNKIVPSYMAGVNTGDDRKFVDSYGEEKPIYLANWYMTDYFGEQKLLTPSIILSTGALIVFMCVAMGGVLG</sequence>
<comment type="similarity">
    <text evidence="2">Belongs to the CPA3 antiporters (TC 2.A.63) subunit A family.</text>
</comment>
<dbReference type="PANTHER" id="PTHR43373:SF1">
    <property type="entry name" value="NA(+)_H(+) ANTIPORTER SUBUNIT A"/>
    <property type="match status" value="1"/>
</dbReference>
<evidence type="ECO:0000259" key="9">
    <source>
        <dbReference type="Pfam" id="PF00662"/>
    </source>
</evidence>
<keyword evidence="11" id="KW-1185">Reference proteome</keyword>
<dbReference type="AlphaFoldDB" id="A0A926HQ81"/>
<feature type="transmembrane region" description="Helical" evidence="7">
    <location>
        <begin position="495"/>
        <end position="520"/>
    </location>
</feature>
<evidence type="ECO:0000256" key="5">
    <source>
        <dbReference type="ARBA" id="ARBA00023136"/>
    </source>
</evidence>
<feature type="transmembrane region" description="Helical" evidence="7">
    <location>
        <begin position="29"/>
        <end position="47"/>
    </location>
</feature>
<comment type="caution">
    <text evidence="10">The sequence shown here is derived from an EMBL/GenBank/DDBJ whole genome shotgun (WGS) entry which is preliminary data.</text>
</comment>
<evidence type="ECO:0000256" key="7">
    <source>
        <dbReference type="SAM" id="Phobius"/>
    </source>
</evidence>
<feature type="transmembrane region" description="Helical" evidence="7">
    <location>
        <begin position="280"/>
        <end position="298"/>
    </location>
</feature>
<dbReference type="EMBL" id="JACRSR010000002">
    <property type="protein sequence ID" value="MBC8531470.1"/>
    <property type="molecule type" value="Genomic_DNA"/>
</dbReference>
<feature type="domain" description="NADH-Ubiquinone oxidoreductase (complex I) chain 5 N-terminal" evidence="9">
    <location>
        <begin position="105"/>
        <end position="148"/>
    </location>
</feature>
<feature type="transmembrane region" description="Helical" evidence="7">
    <location>
        <begin position="250"/>
        <end position="268"/>
    </location>
</feature>
<feature type="transmembrane region" description="Helical" evidence="7">
    <location>
        <begin position="347"/>
        <end position="366"/>
    </location>
</feature>
<feature type="transmembrane region" description="Helical" evidence="7">
    <location>
        <begin position="59"/>
        <end position="83"/>
    </location>
</feature>
<gene>
    <name evidence="10" type="ORF">H8696_06365</name>
</gene>
<feature type="transmembrane region" description="Helical" evidence="7">
    <location>
        <begin position="610"/>
        <end position="634"/>
    </location>
</feature>